<dbReference type="EMBL" id="BARW01041111">
    <property type="protein sequence ID" value="GAJ22521.1"/>
    <property type="molecule type" value="Genomic_DNA"/>
</dbReference>
<name>X1VW38_9ZZZZ</name>
<evidence type="ECO:0000313" key="2">
    <source>
        <dbReference type="EMBL" id="GAJ22521.1"/>
    </source>
</evidence>
<feature type="domain" description="AMP-dependent synthetase/ligase" evidence="1">
    <location>
        <begin position="1"/>
        <end position="93"/>
    </location>
</feature>
<organism evidence="2">
    <name type="scientific">marine sediment metagenome</name>
    <dbReference type="NCBI Taxonomy" id="412755"/>
    <lineage>
        <taxon>unclassified sequences</taxon>
        <taxon>metagenomes</taxon>
        <taxon>ecological metagenomes</taxon>
    </lineage>
</organism>
<accession>X1VW38</accession>
<proteinExistence type="predicted"/>
<protein>
    <recommendedName>
        <fullName evidence="1">AMP-dependent synthetase/ligase domain-containing protein</fullName>
    </recommendedName>
</protein>
<dbReference type="Gene3D" id="3.40.50.12780">
    <property type="entry name" value="N-terminal domain of ligase-like"/>
    <property type="match status" value="1"/>
</dbReference>
<dbReference type="Pfam" id="PF00501">
    <property type="entry name" value="AMP-binding"/>
    <property type="match status" value="1"/>
</dbReference>
<dbReference type="AlphaFoldDB" id="X1VW38"/>
<dbReference type="InterPro" id="IPR000873">
    <property type="entry name" value="AMP-dep_synth/lig_dom"/>
</dbReference>
<comment type="caution">
    <text evidence="2">The sequence shown here is derived from an EMBL/GenBank/DDBJ whole genome shotgun (WGS) entry which is preliminary data.</text>
</comment>
<dbReference type="SUPFAM" id="SSF56801">
    <property type="entry name" value="Acetyl-CoA synthetase-like"/>
    <property type="match status" value="1"/>
</dbReference>
<reference evidence="2" key="1">
    <citation type="journal article" date="2014" name="Front. Microbiol.">
        <title>High frequency of phylogenetically diverse reductive dehalogenase-homologous genes in deep subseafloor sedimentary metagenomes.</title>
        <authorList>
            <person name="Kawai M."/>
            <person name="Futagami T."/>
            <person name="Toyoda A."/>
            <person name="Takaki Y."/>
            <person name="Nishi S."/>
            <person name="Hori S."/>
            <person name="Arai W."/>
            <person name="Tsubouchi T."/>
            <person name="Morono Y."/>
            <person name="Uchiyama I."/>
            <person name="Ito T."/>
            <person name="Fujiyama A."/>
            <person name="Inagaki F."/>
            <person name="Takami H."/>
        </authorList>
    </citation>
    <scope>NUCLEOTIDE SEQUENCE</scope>
    <source>
        <strain evidence="2">Expedition CK06-06</strain>
    </source>
</reference>
<dbReference type="InterPro" id="IPR042099">
    <property type="entry name" value="ANL_N_sf"/>
</dbReference>
<feature type="non-terminal residue" evidence="2">
    <location>
        <position position="1"/>
    </location>
</feature>
<feature type="non-terminal residue" evidence="2">
    <location>
        <position position="106"/>
    </location>
</feature>
<gene>
    <name evidence="2" type="ORF">S12H4_61749</name>
</gene>
<sequence>TFEQLKTRARDFALWLIKAGNIAINDKVAVLGKNRVDWDVALWGIILAGAVPVLIDPERPVEGVQNHLTSTDTRLLVMADDYQDADSRRELKEWASGKSLGLIEMT</sequence>
<evidence type="ECO:0000259" key="1">
    <source>
        <dbReference type="Pfam" id="PF00501"/>
    </source>
</evidence>